<dbReference type="RefSeq" id="WP_363796447.1">
    <property type="nucleotide sequence ID" value="NZ_CP159925.1"/>
</dbReference>
<accession>A0AAU8MRJ2</accession>
<evidence type="ECO:0008006" key="3">
    <source>
        <dbReference type="Google" id="ProtNLM"/>
    </source>
</evidence>
<name>A0AAU8MRJ2_9GAMM</name>
<evidence type="ECO:0000256" key="1">
    <source>
        <dbReference type="SAM" id="SignalP"/>
    </source>
</evidence>
<gene>
    <name evidence="2" type="ORF">ABU614_13790</name>
</gene>
<organism evidence="2">
    <name type="scientific">Lysobacter firmicutimachus</name>
    <dbReference type="NCBI Taxonomy" id="1792846"/>
    <lineage>
        <taxon>Bacteria</taxon>
        <taxon>Pseudomonadati</taxon>
        <taxon>Pseudomonadota</taxon>
        <taxon>Gammaproteobacteria</taxon>
        <taxon>Lysobacterales</taxon>
        <taxon>Lysobacteraceae</taxon>
        <taxon>Lysobacter</taxon>
    </lineage>
</organism>
<dbReference type="EMBL" id="CP159925">
    <property type="protein sequence ID" value="XCO73467.1"/>
    <property type="molecule type" value="Genomic_DNA"/>
</dbReference>
<feature type="signal peptide" evidence="1">
    <location>
        <begin position="1"/>
        <end position="17"/>
    </location>
</feature>
<feature type="chain" id="PRO_5043325130" description="DUF1311 domain-containing protein" evidence="1">
    <location>
        <begin position="18"/>
        <end position="173"/>
    </location>
</feature>
<sequence>MLALPWLMALATAPVAASPRIEAYETTSQAGDSDDLDKKDVERRSKLEGCQLVPYASRRDNCVTESLGLGGGQACGARPCSRDTPKLNPVLLQAWKNCADRRGFIVDDYRDTLAAIGRYKASAKYEDWTADERAALDALTGKIEIARRANTKGLSNANTMAFQCERLIRGGGG</sequence>
<keyword evidence="1" id="KW-0732">Signal</keyword>
<reference evidence="2" key="1">
    <citation type="submission" date="2024-06" db="EMBL/GenBank/DDBJ databases">
        <authorList>
            <person name="Li S."/>
        </authorList>
    </citation>
    <scope>NUCLEOTIDE SEQUENCE</scope>
    <source>
        <strain evidence="2">SR10</strain>
    </source>
</reference>
<protein>
    <recommendedName>
        <fullName evidence="3">DUF1311 domain-containing protein</fullName>
    </recommendedName>
</protein>
<dbReference type="AlphaFoldDB" id="A0AAU8MRJ2"/>
<evidence type="ECO:0000313" key="2">
    <source>
        <dbReference type="EMBL" id="XCO73467.1"/>
    </source>
</evidence>
<proteinExistence type="predicted"/>